<feature type="region of interest" description="Disordered" evidence="5">
    <location>
        <begin position="313"/>
        <end position="344"/>
    </location>
</feature>
<keyword evidence="7" id="KW-1185">Reference proteome</keyword>
<dbReference type="InterPro" id="IPR000648">
    <property type="entry name" value="Oxysterol-bd"/>
</dbReference>
<dbReference type="InterPro" id="IPR037239">
    <property type="entry name" value="OSBP_sf"/>
</dbReference>
<dbReference type="PANTHER" id="PTHR10972:SF102">
    <property type="entry name" value="OXYSTEROL-BINDING PROTEIN"/>
    <property type="match status" value="1"/>
</dbReference>
<organism evidence="6 7">
    <name type="scientific">Lichtheimia corymbifera JMRC:FSU:9682</name>
    <dbReference type="NCBI Taxonomy" id="1263082"/>
    <lineage>
        <taxon>Eukaryota</taxon>
        <taxon>Fungi</taxon>
        <taxon>Fungi incertae sedis</taxon>
        <taxon>Mucoromycota</taxon>
        <taxon>Mucoromycotina</taxon>
        <taxon>Mucoromycetes</taxon>
        <taxon>Mucorales</taxon>
        <taxon>Lichtheimiaceae</taxon>
        <taxon>Lichtheimia</taxon>
    </lineage>
</organism>
<dbReference type="PANTHER" id="PTHR10972">
    <property type="entry name" value="OXYSTEROL-BINDING PROTEIN-RELATED"/>
    <property type="match status" value="1"/>
</dbReference>
<dbReference type="GO" id="GO:0032934">
    <property type="term" value="F:sterol binding"/>
    <property type="evidence" value="ECO:0007669"/>
    <property type="project" value="TreeGrafter"/>
</dbReference>
<dbReference type="VEuPathDB" id="FungiDB:LCOR_02296.1"/>
<dbReference type="GO" id="GO:0016020">
    <property type="term" value="C:membrane"/>
    <property type="evidence" value="ECO:0007669"/>
    <property type="project" value="TreeGrafter"/>
</dbReference>
<dbReference type="Gene3D" id="2.40.160.120">
    <property type="match status" value="1"/>
</dbReference>
<gene>
    <name evidence="6" type="ORF">LCOR_02296.1</name>
</gene>
<dbReference type="AlphaFoldDB" id="A0A068RNR2"/>
<protein>
    <submittedName>
        <fullName evidence="6">Oxysterol binding protein</fullName>
    </submittedName>
</protein>
<dbReference type="STRING" id="1263082.A0A068RNR2"/>
<dbReference type="SUPFAM" id="SSF144000">
    <property type="entry name" value="Oxysterol-binding protein-like"/>
    <property type="match status" value="1"/>
</dbReference>
<keyword evidence="3" id="KW-0446">Lipid-binding</keyword>
<evidence type="ECO:0000256" key="4">
    <source>
        <dbReference type="RuleBase" id="RU003844"/>
    </source>
</evidence>
<evidence type="ECO:0000256" key="2">
    <source>
        <dbReference type="ARBA" id="ARBA00022448"/>
    </source>
</evidence>
<sequence>MMSKGNNSDDPNNTEELEEGSRSILLGIASQLTKGMDLHRVTLPTFVLEPRSMLERITDFMSHPEFILNASSIDDPLERFIAVVRYYLSGWHIKPKGVKKPYNPVLGEYFRCRYKYSDGTEAYYIAEQVSHHPPVSSYYFCSPEHHVVVCGDIRPKSRFLGNSAATLMQGVSNIILADRHNERYEILMPNMYARGILFGTMTIELGDSSRVRCVTSDLVCDLEFKTKGFFSGQWNSVVGKIKKESTQEVLCEITGQWTNELHIKNNKTGVKELLFDVKTAQIHPKEVSPEEEQDEYESRQLWSKLTSAIRNRDMDGATNEKTLVEDRQRQKAKSREERGETWKPRFFNEANDEYTFKGAEGLDLTDPVKAKEHLQQVIFAKHTGSGEDSC</sequence>
<dbReference type="Pfam" id="PF01237">
    <property type="entry name" value="Oxysterol_BP"/>
    <property type="match status" value="1"/>
</dbReference>
<name>A0A068RNR2_9FUNG</name>
<dbReference type="EMBL" id="CBTN010000007">
    <property type="protein sequence ID" value="CDH50586.1"/>
    <property type="molecule type" value="Genomic_DNA"/>
</dbReference>
<dbReference type="GO" id="GO:0032541">
    <property type="term" value="C:cortical endoplasmic reticulum"/>
    <property type="evidence" value="ECO:0007669"/>
    <property type="project" value="TreeGrafter"/>
</dbReference>
<evidence type="ECO:0000313" key="7">
    <source>
        <dbReference type="Proteomes" id="UP000027586"/>
    </source>
</evidence>
<dbReference type="OrthoDB" id="14833at2759"/>
<dbReference type="Gene3D" id="1.10.287.2720">
    <property type="match status" value="1"/>
</dbReference>
<evidence type="ECO:0000256" key="1">
    <source>
        <dbReference type="ARBA" id="ARBA00008842"/>
    </source>
</evidence>
<comment type="similarity">
    <text evidence="1 4">Belongs to the OSBP family.</text>
</comment>
<dbReference type="FunFam" id="1.10.287.2720:FF:000001">
    <property type="entry name" value="Oxysterol-binding OBPalpha"/>
    <property type="match status" value="1"/>
</dbReference>
<dbReference type="GO" id="GO:0005829">
    <property type="term" value="C:cytosol"/>
    <property type="evidence" value="ECO:0007669"/>
    <property type="project" value="TreeGrafter"/>
</dbReference>
<keyword evidence="2" id="KW-0813">Transport</keyword>
<comment type="caution">
    <text evidence="6">The sequence shown here is derived from an EMBL/GenBank/DDBJ whole genome shotgun (WGS) entry which is preliminary data.</text>
</comment>
<evidence type="ECO:0000313" key="6">
    <source>
        <dbReference type="EMBL" id="CDH50586.1"/>
    </source>
</evidence>
<dbReference type="Gene3D" id="3.30.70.3490">
    <property type="match status" value="1"/>
</dbReference>
<dbReference type="InterPro" id="IPR018494">
    <property type="entry name" value="Oxysterol-bd_CS"/>
</dbReference>
<reference evidence="6" key="1">
    <citation type="submission" date="2013-08" db="EMBL/GenBank/DDBJ databases">
        <title>Gene expansion shapes genome architecture in the human pathogen Lichtheimia corymbifera: an evolutionary genomics analysis in the ancient terrestrial Mucorales (Mucoromycotina).</title>
        <authorList>
            <person name="Schwartze V.U."/>
            <person name="Winter S."/>
            <person name="Shelest E."/>
            <person name="Marcet-Houben M."/>
            <person name="Horn F."/>
            <person name="Wehner S."/>
            <person name="Hoffmann K."/>
            <person name="Riege K."/>
            <person name="Sammeth M."/>
            <person name="Nowrousian M."/>
            <person name="Valiante V."/>
            <person name="Linde J."/>
            <person name="Jacobsen I.D."/>
            <person name="Marz M."/>
            <person name="Brakhage A.A."/>
            <person name="Gabaldon T."/>
            <person name="Bocker S."/>
            <person name="Voigt K."/>
        </authorList>
    </citation>
    <scope>NUCLEOTIDE SEQUENCE [LARGE SCALE GENOMIC DNA]</scope>
    <source>
        <strain evidence="6">FSU 9682</strain>
    </source>
</reference>
<feature type="compositionally biased region" description="Basic and acidic residues" evidence="5">
    <location>
        <begin position="322"/>
        <end position="343"/>
    </location>
</feature>
<accession>A0A068RNR2</accession>
<evidence type="ECO:0000256" key="5">
    <source>
        <dbReference type="SAM" id="MobiDB-lite"/>
    </source>
</evidence>
<dbReference type="Proteomes" id="UP000027586">
    <property type="component" value="Unassembled WGS sequence"/>
</dbReference>
<proteinExistence type="inferred from homology"/>
<dbReference type="PROSITE" id="PS01013">
    <property type="entry name" value="OSBP"/>
    <property type="match status" value="1"/>
</dbReference>
<dbReference type="FunFam" id="2.40.160.120:FF:000007">
    <property type="entry name" value="Oxysterol binding protein"/>
    <property type="match status" value="1"/>
</dbReference>
<evidence type="ECO:0000256" key="3">
    <source>
        <dbReference type="ARBA" id="ARBA00023121"/>
    </source>
</evidence>